<dbReference type="AlphaFoldDB" id="A0AAE4C4F0"/>
<organism evidence="3 4">
    <name type="scientific">Falsarthrobacter nasiphocae</name>
    <dbReference type="NCBI Taxonomy" id="189863"/>
    <lineage>
        <taxon>Bacteria</taxon>
        <taxon>Bacillati</taxon>
        <taxon>Actinomycetota</taxon>
        <taxon>Actinomycetes</taxon>
        <taxon>Micrococcales</taxon>
        <taxon>Micrococcaceae</taxon>
        <taxon>Falsarthrobacter</taxon>
    </lineage>
</organism>
<evidence type="ECO:0000313" key="3">
    <source>
        <dbReference type="EMBL" id="MDR6891291.1"/>
    </source>
</evidence>
<dbReference type="RefSeq" id="WP_309848907.1">
    <property type="nucleotide sequence ID" value="NZ_BAAAIU010000004.1"/>
</dbReference>
<feature type="region of interest" description="Disordered" evidence="1">
    <location>
        <begin position="247"/>
        <end position="266"/>
    </location>
</feature>
<keyword evidence="2" id="KW-0812">Transmembrane</keyword>
<keyword evidence="2" id="KW-0472">Membrane</keyword>
<keyword evidence="2" id="KW-1133">Transmembrane helix</keyword>
<sequence>MAKNSSASNPAAAASPSASGSSATGGRSRRLFSRRGSSAASGPRKPGQLAQMRQAFDLTRRNDPKLVPYMLLAFFGSIIVLLAVGLLVKNWITFLILGIVIGALAAMIILSLRAQNAALTQLEGQPGGARAAMSLLRRGWIMPEEPVAVNPRSRDLIFRAVGRPGVVLVTEGPTGRVQQIVNAEKTRMRRILPDVPIHVIHSGTQDGQVKLQDLPKTMRALPAKITKDEVVAVDKRLTSIGRAALPIPKGVDPTKARASRKGLRGR</sequence>
<feature type="compositionally biased region" description="Low complexity" evidence="1">
    <location>
        <begin position="1"/>
        <end position="26"/>
    </location>
</feature>
<feature type="compositionally biased region" description="Basic residues" evidence="1">
    <location>
        <begin position="257"/>
        <end position="266"/>
    </location>
</feature>
<accession>A0AAE4C4F0</accession>
<dbReference type="InterPro" id="IPR025445">
    <property type="entry name" value="DUF4191"/>
</dbReference>
<feature type="transmembrane region" description="Helical" evidence="2">
    <location>
        <begin position="66"/>
        <end position="85"/>
    </location>
</feature>
<evidence type="ECO:0000313" key="4">
    <source>
        <dbReference type="Proteomes" id="UP001247307"/>
    </source>
</evidence>
<evidence type="ECO:0000256" key="2">
    <source>
        <dbReference type="SAM" id="Phobius"/>
    </source>
</evidence>
<comment type="caution">
    <text evidence="3">The sequence shown here is derived from an EMBL/GenBank/DDBJ whole genome shotgun (WGS) entry which is preliminary data.</text>
</comment>
<proteinExistence type="predicted"/>
<feature type="region of interest" description="Disordered" evidence="1">
    <location>
        <begin position="1"/>
        <end position="50"/>
    </location>
</feature>
<dbReference type="Pfam" id="PF13829">
    <property type="entry name" value="DUF4191"/>
    <property type="match status" value="1"/>
</dbReference>
<keyword evidence="4" id="KW-1185">Reference proteome</keyword>
<gene>
    <name evidence="3" type="ORF">J2S35_000231</name>
</gene>
<dbReference type="Proteomes" id="UP001247307">
    <property type="component" value="Unassembled WGS sequence"/>
</dbReference>
<protein>
    <submittedName>
        <fullName evidence="3">Membrane protein YeaQ/YmgE (Transglycosylase-associated protein family)</fullName>
    </submittedName>
</protein>
<name>A0AAE4C4F0_9MICC</name>
<reference evidence="3" key="1">
    <citation type="submission" date="2023-07" db="EMBL/GenBank/DDBJ databases">
        <title>Sequencing the genomes of 1000 actinobacteria strains.</title>
        <authorList>
            <person name="Klenk H.-P."/>
        </authorList>
    </citation>
    <scope>NUCLEOTIDE SEQUENCE</scope>
    <source>
        <strain evidence="3">DSM 13988</strain>
    </source>
</reference>
<feature type="transmembrane region" description="Helical" evidence="2">
    <location>
        <begin position="91"/>
        <end position="112"/>
    </location>
</feature>
<dbReference type="EMBL" id="JAVDUI010000001">
    <property type="protein sequence ID" value="MDR6891291.1"/>
    <property type="molecule type" value="Genomic_DNA"/>
</dbReference>
<evidence type="ECO:0000256" key="1">
    <source>
        <dbReference type="SAM" id="MobiDB-lite"/>
    </source>
</evidence>